<name>A0A1Q9C9F4_SYMMI</name>
<feature type="region of interest" description="Disordered" evidence="1">
    <location>
        <begin position="1"/>
        <end position="47"/>
    </location>
</feature>
<evidence type="ECO:0000313" key="3">
    <source>
        <dbReference type="Proteomes" id="UP000186817"/>
    </source>
</evidence>
<proteinExistence type="predicted"/>
<dbReference type="OrthoDB" id="447052at2759"/>
<feature type="compositionally biased region" description="Polar residues" evidence="1">
    <location>
        <begin position="1"/>
        <end position="11"/>
    </location>
</feature>
<keyword evidence="3" id="KW-1185">Reference proteome</keyword>
<dbReference type="EMBL" id="LSRX01001471">
    <property type="protein sequence ID" value="OLP79550.1"/>
    <property type="molecule type" value="Genomic_DNA"/>
</dbReference>
<dbReference type="AlphaFoldDB" id="A0A1Q9C9F4"/>
<organism evidence="2 3">
    <name type="scientific">Symbiodinium microadriaticum</name>
    <name type="common">Dinoflagellate</name>
    <name type="synonym">Zooxanthella microadriatica</name>
    <dbReference type="NCBI Taxonomy" id="2951"/>
    <lineage>
        <taxon>Eukaryota</taxon>
        <taxon>Sar</taxon>
        <taxon>Alveolata</taxon>
        <taxon>Dinophyceae</taxon>
        <taxon>Suessiales</taxon>
        <taxon>Symbiodiniaceae</taxon>
        <taxon>Symbiodinium</taxon>
    </lineage>
</organism>
<accession>A0A1Q9C9F4</accession>
<reference evidence="2 3" key="1">
    <citation type="submission" date="2016-02" db="EMBL/GenBank/DDBJ databases">
        <title>Genome analysis of coral dinoflagellate symbionts highlights evolutionary adaptations to a symbiotic lifestyle.</title>
        <authorList>
            <person name="Aranda M."/>
            <person name="Li Y."/>
            <person name="Liew Y.J."/>
            <person name="Baumgarten S."/>
            <person name="Simakov O."/>
            <person name="Wilson M."/>
            <person name="Piel J."/>
            <person name="Ashoor H."/>
            <person name="Bougouffa S."/>
            <person name="Bajic V.B."/>
            <person name="Ryu T."/>
            <person name="Ravasi T."/>
            <person name="Bayer T."/>
            <person name="Micklem G."/>
            <person name="Kim H."/>
            <person name="Bhak J."/>
            <person name="Lajeunesse T.C."/>
            <person name="Voolstra C.R."/>
        </authorList>
    </citation>
    <scope>NUCLEOTIDE SEQUENCE [LARGE SCALE GENOMIC DNA]</scope>
    <source>
        <strain evidence="2 3">CCMP2467</strain>
    </source>
</reference>
<gene>
    <name evidence="2" type="ORF">AK812_SmicGene40153</name>
</gene>
<protein>
    <submittedName>
        <fullName evidence="2">Uncharacterized protein</fullName>
    </submittedName>
</protein>
<sequence>MAKGDCTQSDAQRLEPISETESEGEDERCHAKASPVKHGSPTAEERSWSPTVAEYTRCLVHGSITRIAELKDRWNQELGIFTELDKDDQVQSCLEERFQQGPVSLHTFIENDAKGVALIILDFQTGSPQSCEIECMVYNCMEQQVYSIGPQGSVMASDYAMSTCELRVTERSSQEGYGNDADCVEFRFRDANNRLDLKCGRTSVPGTWLTVSHISGPALINTIQTCRSQRARVEGPDHVQQFAQLSAVIAPWYNDAIANDEDVAGATTDQFPVERGNFHLRARSKLKVNPLTFVRQEALAHR</sequence>
<comment type="caution">
    <text evidence="2">The sequence shown here is derived from an EMBL/GenBank/DDBJ whole genome shotgun (WGS) entry which is preliminary data.</text>
</comment>
<evidence type="ECO:0000313" key="2">
    <source>
        <dbReference type="EMBL" id="OLP79550.1"/>
    </source>
</evidence>
<dbReference type="Proteomes" id="UP000186817">
    <property type="component" value="Unassembled WGS sequence"/>
</dbReference>
<evidence type="ECO:0000256" key="1">
    <source>
        <dbReference type="SAM" id="MobiDB-lite"/>
    </source>
</evidence>